<dbReference type="InterPro" id="IPR025645">
    <property type="entry name" value="DUF4349"/>
</dbReference>
<feature type="region of interest" description="Disordered" evidence="2">
    <location>
        <begin position="28"/>
        <end position="72"/>
    </location>
</feature>
<keyword evidence="3" id="KW-0472">Membrane</keyword>
<gene>
    <name evidence="6" type="ORF">SAMN06264849_10564</name>
</gene>
<keyword evidence="4" id="KW-0732">Signal</keyword>
<evidence type="ECO:0000259" key="5">
    <source>
        <dbReference type="Pfam" id="PF14257"/>
    </source>
</evidence>
<sequence>MIIRSLWICSLTCLLFFSLLAGCGPSKETQMSQTANDSAVHRSDPQTTTEKQEGPSAKGSSELKKALNKKGSAATTEKRKVIYKGNLQIEVPNLKRARTALEKKAEKKDGYLVEASQSRNGKKVTGTWVFRIPQDAFHSFLKDVEQTATKTHSQHISGNDVTKEYVDLQSRLKAKKTMEKRLLQLMEEAKSTEDLLQVSKELSRVQEEMEQLKGRIKYLEDQTAFSTVTVHATQISPLGQHEGEPELMDQIHTAFLQSIGWLQDVFRGALVVGATLIPPVTILALITFPVVWWIRRRKKNI</sequence>
<dbReference type="RefSeq" id="WP_142505401.1">
    <property type="nucleotide sequence ID" value="NZ_FXTI01000005.1"/>
</dbReference>
<feature type="compositionally biased region" description="Polar residues" evidence="2">
    <location>
        <begin position="28"/>
        <end position="37"/>
    </location>
</feature>
<accession>A0A521D1S5</accession>
<evidence type="ECO:0000256" key="3">
    <source>
        <dbReference type="SAM" id="Phobius"/>
    </source>
</evidence>
<feature type="signal peptide" evidence="4">
    <location>
        <begin position="1"/>
        <end position="21"/>
    </location>
</feature>
<feature type="domain" description="DUF4349" evidence="5">
    <location>
        <begin position="79"/>
        <end position="291"/>
    </location>
</feature>
<keyword evidence="1" id="KW-0175">Coiled coil</keyword>
<dbReference type="Proteomes" id="UP000315636">
    <property type="component" value="Unassembled WGS sequence"/>
</dbReference>
<dbReference type="EMBL" id="FXTI01000005">
    <property type="protein sequence ID" value="SMO65612.1"/>
    <property type="molecule type" value="Genomic_DNA"/>
</dbReference>
<keyword evidence="7" id="KW-1185">Reference proteome</keyword>
<feature type="transmembrane region" description="Helical" evidence="3">
    <location>
        <begin position="268"/>
        <end position="294"/>
    </location>
</feature>
<keyword evidence="3" id="KW-0812">Transmembrane</keyword>
<protein>
    <recommendedName>
        <fullName evidence="5">DUF4349 domain-containing protein</fullName>
    </recommendedName>
</protein>
<evidence type="ECO:0000256" key="4">
    <source>
        <dbReference type="SAM" id="SignalP"/>
    </source>
</evidence>
<dbReference type="AlphaFoldDB" id="A0A521D1S5"/>
<dbReference type="Pfam" id="PF14257">
    <property type="entry name" value="DUF4349"/>
    <property type="match status" value="1"/>
</dbReference>
<keyword evidence="3" id="KW-1133">Transmembrane helix</keyword>
<dbReference type="PROSITE" id="PS51257">
    <property type="entry name" value="PROKAR_LIPOPROTEIN"/>
    <property type="match status" value="1"/>
</dbReference>
<evidence type="ECO:0000313" key="6">
    <source>
        <dbReference type="EMBL" id="SMO65612.1"/>
    </source>
</evidence>
<proteinExistence type="predicted"/>
<organism evidence="6 7">
    <name type="scientific">Melghirimyces algeriensis</name>
    <dbReference type="NCBI Taxonomy" id="910412"/>
    <lineage>
        <taxon>Bacteria</taxon>
        <taxon>Bacillati</taxon>
        <taxon>Bacillota</taxon>
        <taxon>Bacilli</taxon>
        <taxon>Bacillales</taxon>
        <taxon>Thermoactinomycetaceae</taxon>
        <taxon>Melghirimyces</taxon>
    </lineage>
</organism>
<evidence type="ECO:0000256" key="1">
    <source>
        <dbReference type="SAM" id="Coils"/>
    </source>
</evidence>
<evidence type="ECO:0000256" key="2">
    <source>
        <dbReference type="SAM" id="MobiDB-lite"/>
    </source>
</evidence>
<name>A0A521D1S5_9BACL</name>
<evidence type="ECO:0000313" key="7">
    <source>
        <dbReference type="Proteomes" id="UP000315636"/>
    </source>
</evidence>
<reference evidence="6 7" key="1">
    <citation type="submission" date="2017-05" db="EMBL/GenBank/DDBJ databases">
        <authorList>
            <person name="Varghese N."/>
            <person name="Submissions S."/>
        </authorList>
    </citation>
    <scope>NUCLEOTIDE SEQUENCE [LARGE SCALE GENOMIC DNA]</scope>
    <source>
        <strain evidence="6 7">DSM 45474</strain>
    </source>
</reference>
<feature type="chain" id="PRO_5038687191" description="DUF4349 domain-containing protein" evidence="4">
    <location>
        <begin position="22"/>
        <end position="301"/>
    </location>
</feature>
<dbReference type="OrthoDB" id="5381491at2"/>
<feature type="coiled-coil region" evidence="1">
    <location>
        <begin position="175"/>
        <end position="222"/>
    </location>
</feature>